<protein>
    <submittedName>
        <fullName evidence="5">Multidrug transporter subunit MdtN</fullName>
    </submittedName>
</protein>
<evidence type="ECO:0000259" key="4">
    <source>
        <dbReference type="Pfam" id="PF25963"/>
    </source>
</evidence>
<evidence type="ECO:0000256" key="2">
    <source>
        <dbReference type="SAM" id="Phobius"/>
    </source>
</evidence>
<dbReference type="InterPro" id="IPR050393">
    <property type="entry name" value="MFP_Efflux_Pump"/>
</dbReference>
<dbReference type="Pfam" id="PF25963">
    <property type="entry name" value="Beta-barrel_AAEA"/>
    <property type="match status" value="1"/>
</dbReference>
<feature type="domain" description="p-hydroxybenzoic acid efflux pump subunit AaeA-like beta-barrel" evidence="4">
    <location>
        <begin position="259"/>
        <end position="353"/>
    </location>
</feature>
<comment type="caution">
    <text evidence="5">The sequence shown here is derived from an EMBL/GenBank/DDBJ whole genome shotgun (WGS) entry which is preliminary data.</text>
</comment>
<dbReference type="PANTHER" id="PTHR30367">
    <property type="entry name" value="P-HYDROXYBENZOIC ACID EFFLUX PUMP SUBUNIT AAEA-RELATED"/>
    <property type="match status" value="1"/>
</dbReference>
<dbReference type="Proteomes" id="UP000664882">
    <property type="component" value="Unassembled WGS sequence"/>
</dbReference>
<dbReference type="Pfam" id="PF25917">
    <property type="entry name" value="BSH_RND"/>
    <property type="match status" value="1"/>
</dbReference>
<dbReference type="EMBL" id="JAGDFX010000010">
    <property type="protein sequence ID" value="MBO1519915.1"/>
    <property type="molecule type" value="Genomic_DNA"/>
</dbReference>
<accession>A0ABS3NI03</accession>
<evidence type="ECO:0000259" key="3">
    <source>
        <dbReference type="Pfam" id="PF25917"/>
    </source>
</evidence>
<dbReference type="SUPFAM" id="SSF111369">
    <property type="entry name" value="HlyD-like secretion proteins"/>
    <property type="match status" value="1"/>
</dbReference>
<gene>
    <name evidence="5" type="primary">mdtN</name>
    <name evidence="5" type="ORF">J3U76_09780</name>
</gene>
<keyword evidence="2" id="KW-0472">Membrane</keyword>
<keyword evidence="2" id="KW-0812">Transmembrane</keyword>
<sequence>MKHETVAATADVPVAHNKVLALLVSVAIVMAAVIFGLLYWQQAANNPLSEDATLEAGVVHITSSVPGKITDLYVQEGQKVKKGQLLFAVDPEFYELRLQQAQAELALAEAVLASKERVIKAESHNVTVSTEQIERARTNLALAKQSQARMASLAPKGYVTQQQLDQANTLTRDAQISLRQATEQAGAADALVSNTHAEQAMVDMRRSGLAMAERDKRQTKISAPHDGYVVGLTANVGEYLLPQESVFTLVDTGDWHAVGMYRETDLQRISPGSCATVYVLADPNTAIKGRVESIGWGVSSGDMISLPRQMPYIQKSMNWVRVAQRFPVRIRLEFAPEHVWLLRMGASATTIVHHGELCDE</sequence>
<evidence type="ECO:0000313" key="5">
    <source>
        <dbReference type="EMBL" id="MBO1519915.1"/>
    </source>
</evidence>
<dbReference type="Gene3D" id="2.40.30.170">
    <property type="match status" value="1"/>
</dbReference>
<feature type="domain" description="Multidrug resistance protein MdtA-like barrel-sandwich hybrid" evidence="3">
    <location>
        <begin position="58"/>
        <end position="245"/>
    </location>
</feature>
<dbReference type="RefSeq" id="WP_208005790.1">
    <property type="nucleotide sequence ID" value="NZ_JAGDFX010000010.1"/>
</dbReference>
<reference evidence="5 6" key="1">
    <citation type="submission" date="2021-03" db="EMBL/GenBank/DDBJ databases">
        <title>Oceanisphaera sp. nov., isolated from the intestine.</title>
        <authorList>
            <person name="Zhao L.-H."/>
            <person name="Shi L.-F."/>
        </authorList>
    </citation>
    <scope>NUCLEOTIDE SEQUENCE [LARGE SCALE GENOMIC DNA]</scope>
    <source>
        <strain evidence="5 6">DM8</strain>
    </source>
</reference>
<evidence type="ECO:0000313" key="6">
    <source>
        <dbReference type="Proteomes" id="UP000664882"/>
    </source>
</evidence>
<dbReference type="NCBIfam" id="NF007785">
    <property type="entry name" value="PRK10476.1"/>
    <property type="match status" value="1"/>
</dbReference>
<dbReference type="PANTHER" id="PTHR30367:SF1">
    <property type="entry name" value="MULTIDRUG RESISTANCE PROTEIN MDTN"/>
    <property type="match status" value="1"/>
</dbReference>
<dbReference type="InterPro" id="IPR058634">
    <property type="entry name" value="AaeA-lik-b-barrel"/>
</dbReference>
<keyword evidence="6" id="KW-1185">Reference proteome</keyword>
<evidence type="ECO:0000256" key="1">
    <source>
        <dbReference type="ARBA" id="ARBA00009477"/>
    </source>
</evidence>
<comment type="similarity">
    <text evidence="1">Belongs to the membrane fusion protein (MFP) (TC 8.A.1) family.</text>
</comment>
<proteinExistence type="inferred from homology"/>
<name>A0ABS3NI03_9GAMM</name>
<feature type="transmembrane region" description="Helical" evidence="2">
    <location>
        <begin position="20"/>
        <end position="40"/>
    </location>
</feature>
<dbReference type="InterPro" id="IPR058625">
    <property type="entry name" value="MdtA-like_BSH"/>
</dbReference>
<keyword evidence="2" id="KW-1133">Transmembrane helix</keyword>
<organism evidence="5 6">
    <name type="scientific">Oceanisphaera pacifica</name>
    <dbReference type="NCBI Taxonomy" id="2818389"/>
    <lineage>
        <taxon>Bacteria</taxon>
        <taxon>Pseudomonadati</taxon>
        <taxon>Pseudomonadota</taxon>
        <taxon>Gammaproteobacteria</taxon>
        <taxon>Aeromonadales</taxon>
        <taxon>Aeromonadaceae</taxon>
        <taxon>Oceanisphaera</taxon>
    </lineage>
</organism>
<dbReference type="Gene3D" id="2.40.50.100">
    <property type="match status" value="1"/>
</dbReference>